<organism evidence="2">
    <name type="scientific">viral metagenome</name>
    <dbReference type="NCBI Taxonomy" id="1070528"/>
    <lineage>
        <taxon>unclassified sequences</taxon>
        <taxon>metagenomes</taxon>
        <taxon>organismal metagenomes</taxon>
    </lineage>
</organism>
<dbReference type="SUPFAM" id="SSF49899">
    <property type="entry name" value="Concanavalin A-like lectins/glucanases"/>
    <property type="match status" value="1"/>
</dbReference>
<dbReference type="Gene3D" id="2.60.120.200">
    <property type="match status" value="1"/>
</dbReference>
<keyword evidence="1" id="KW-0472">Membrane</keyword>
<dbReference type="AlphaFoldDB" id="A0A6C0DJD6"/>
<feature type="transmembrane region" description="Helical" evidence="1">
    <location>
        <begin position="7"/>
        <end position="27"/>
    </location>
</feature>
<sequence length="273" mass="30044">MDTTRMIVLAVLAIVSFISLFFLWRWLYGDYDTSDYVIYSSIKDGLPAKDKTPTIYKGSQVPQIYSGGEYSISTWIYVTNWTINKGKNKPFLVLSGGAPESTGFMTLVMYLGQFTNKLGIRVSTDGSLLSGDLTFARDYNAIVTGVSPYTDSAPDFKKCDIEQVDLQKWVNITAVLTGRTIDIYIDGKLSRSCLLEGLFKVDGETPTIKLGGPDGFGGIIGKTTAANFAYSPDKVYTNYQMGPFSSYSIFTLFDDLSLDVKSRGQSIFNIGAS</sequence>
<proteinExistence type="predicted"/>
<accession>A0A6C0DJD6</accession>
<dbReference type="InterPro" id="IPR013320">
    <property type="entry name" value="ConA-like_dom_sf"/>
</dbReference>
<evidence type="ECO:0008006" key="3">
    <source>
        <dbReference type="Google" id="ProtNLM"/>
    </source>
</evidence>
<dbReference type="EMBL" id="MN739626">
    <property type="protein sequence ID" value="QHT16541.1"/>
    <property type="molecule type" value="Genomic_DNA"/>
</dbReference>
<name>A0A6C0DJD6_9ZZZZ</name>
<reference evidence="2" key="1">
    <citation type="journal article" date="2020" name="Nature">
        <title>Giant virus diversity and host interactions through global metagenomics.</title>
        <authorList>
            <person name="Schulz F."/>
            <person name="Roux S."/>
            <person name="Paez-Espino D."/>
            <person name="Jungbluth S."/>
            <person name="Walsh D.A."/>
            <person name="Denef V.J."/>
            <person name="McMahon K.D."/>
            <person name="Konstantinidis K.T."/>
            <person name="Eloe-Fadrosh E.A."/>
            <person name="Kyrpides N.C."/>
            <person name="Woyke T."/>
        </authorList>
    </citation>
    <scope>NUCLEOTIDE SEQUENCE</scope>
    <source>
        <strain evidence="2">GVMAG-M-3300023174-189</strain>
    </source>
</reference>
<keyword evidence="1" id="KW-0812">Transmembrane</keyword>
<keyword evidence="1" id="KW-1133">Transmembrane helix</keyword>
<evidence type="ECO:0000313" key="2">
    <source>
        <dbReference type="EMBL" id="QHT16541.1"/>
    </source>
</evidence>
<evidence type="ECO:0000256" key="1">
    <source>
        <dbReference type="SAM" id="Phobius"/>
    </source>
</evidence>
<protein>
    <recommendedName>
        <fullName evidence="3">Lectin/glucanase superfamily protein</fullName>
    </recommendedName>
</protein>